<dbReference type="KEGG" id="egn:BMF35_a1907"/>
<dbReference type="AlphaFoldDB" id="A0A0G9MU67"/>
<dbReference type="InterPro" id="IPR012338">
    <property type="entry name" value="Beta-lactam/transpept-like"/>
</dbReference>
<dbReference type="PANTHER" id="PTHR35333:SF5">
    <property type="entry name" value="CONSERVED LIPOPROTEIN LPQF-RELATED"/>
    <property type="match status" value="1"/>
</dbReference>
<dbReference type="GO" id="GO:0030655">
    <property type="term" value="P:beta-lactam antibiotic catabolic process"/>
    <property type="evidence" value="ECO:0007669"/>
    <property type="project" value="InterPro"/>
</dbReference>
<evidence type="ECO:0000256" key="1">
    <source>
        <dbReference type="ARBA" id="ARBA00001526"/>
    </source>
</evidence>
<dbReference type="PATRIC" id="fig|502682.8.peg.496"/>
<keyword evidence="4" id="KW-1185">Reference proteome</keyword>
<evidence type="ECO:0000259" key="2">
    <source>
        <dbReference type="Pfam" id="PF13354"/>
    </source>
</evidence>
<name>A0A0G9MU67_9SPHN</name>
<dbReference type="InterPro" id="IPR000871">
    <property type="entry name" value="Beta-lactam_class-A"/>
</dbReference>
<proteinExistence type="predicted"/>
<comment type="catalytic activity">
    <reaction evidence="1">
        <text>a beta-lactam + H2O = a substituted beta-amino acid</text>
        <dbReference type="Rhea" id="RHEA:20401"/>
        <dbReference type="ChEBI" id="CHEBI:15377"/>
        <dbReference type="ChEBI" id="CHEBI:35627"/>
        <dbReference type="ChEBI" id="CHEBI:140347"/>
        <dbReference type="EC" id="3.5.2.6"/>
    </reaction>
</comment>
<comment type="caution">
    <text evidence="3">The sequence shown here is derived from an EMBL/GenBank/DDBJ whole genome shotgun (WGS) entry which is preliminary data.</text>
</comment>
<dbReference type="GO" id="GO:0008800">
    <property type="term" value="F:beta-lactamase activity"/>
    <property type="evidence" value="ECO:0007669"/>
    <property type="project" value="UniProtKB-EC"/>
</dbReference>
<reference evidence="3 4" key="1">
    <citation type="submission" date="2015-04" db="EMBL/GenBank/DDBJ databases">
        <title>The draft genome sequence of Erythrobacr gangjinensis K7-2.</title>
        <authorList>
            <person name="Zhuang L."/>
            <person name="Liu Y."/>
            <person name="Shao Z."/>
        </authorList>
    </citation>
    <scope>NUCLEOTIDE SEQUENCE [LARGE SCALE GENOMIC DNA]</scope>
    <source>
        <strain evidence="3 4">K7-2</strain>
    </source>
</reference>
<organism evidence="3 4">
    <name type="scientific">Aurantiacibacter gangjinensis</name>
    <dbReference type="NCBI Taxonomy" id="502682"/>
    <lineage>
        <taxon>Bacteria</taxon>
        <taxon>Pseudomonadati</taxon>
        <taxon>Pseudomonadota</taxon>
        <taxon>Alphaproteobacteria</taxon>
        <taxon>Sphingomonadales</taxon>
        <taxon>Erythrobacteraceae</taxon>
        <taxon>Aurantiacibacter</taxon>
    </lineage>
</organism>
<dbReference type="Gene3D" id="3.40.710.10">
    <property type="entry name" value="DD-peptidase/beta-lactamase superfamily"/>
    <property type="match status" value="1"/>
</dbReference>
<dbReference type="EMBL" id="LBHC01000001">
    <property type="protein sequence ID" value="KLE32893.1"/>
    <property type="molecule type" value="Genomic_DNA"/>
</dbReference>
<dbReference type="OrthoDB" id="108135at2"/>
<feature type="domain" description="Beta-lactamase class A catalytic" evidence="2">
    <location>
        <begin position="160"/>
        <end position="363"/>
    </location>
</feature>
<protein>
    <recommendedName>
        <fullName evidence="2">Beta-lactamase class A catalytic domain-containing protein</fullName>
    </recommendedName>
</protein>
<dbReference type="PANTHER" id="PTHR35333">
    <property type="entry name" value="BETA-LACTAMASE"/>
    <property type="match status" value="1"/>
</dbReference>
<evidence type="ECO:0000313" key="4">
    <source>
        <dbReference type="Proteomes" id="UP000053070"/>
    </source>
</evidence>
<dbReference type="Proteomes" id="UP000053070">
    <property type="component" value="Unassembled WGS sequence"/>
</dbReference>
<dbReference type="GO" id="GO:0046677">
    <property type="term" value="P:response to antibiotic"/>
    <property type="evidence" value="ECO:0007669"/>
    <property type="project" value="InterPro"/>
</dbReference>
<dbReference type="InterPro" id="IPR045155">
    <property type="entry name" value="Beta-lactam_cat"/>
</dbReference>
<sequence>MPRLFLAATALSLMSVPVYGQSVEGAEAQAEAIHSDNEQRLGQRAEDIADVLRGDRAPEDVFSDAFLNQVSAAQMVAMTSQLEAQFGSFVGLESMTPDDADGFALVTYRFEQALASGHIQIAADDAFMVDTLLLNQIEPVTDSDTPIAQQVADLPGTASILLASLDGSDMVFEHNADTPLALGSAFKLYVLSTLVQEIAAGERSWSDTVQLSTASFPSGTMQDWPRGAPVTLHTLATMMISISDNTATDQLIQVLGREAIEAEMRAAGNSAMDRNMPFMTTRELFLLKAAENSGMDTYADLDRAGRLAVLESLADRDVALDRVRQTFSGNPVRIDLEWFASARDMGELFERISGDPVALDIMAVNTALPDSATEGWEYVGYKGGSEPGVLNMSWLLQNAEGRFYVLSLGWNNPEAPVNTGELLSLASSALAAHRGTGESD</sequence>
<gene>
    <name evidence="3" type="ORF">AAW01_02430</name>
</gene>
<dbReference type="Pfam" id="PF13354">
    <property type="entry name" value="Beta-lactamase2"/>
    <property type="match status" value="1"/>
</dbReference>
<dbReference type="STRING" id="502682.BMF35_a1907"/>
<dbReference type="RefSeq" id="WP_047005743.1">
    <property type="nucleotide sequence ID" value="NZ_CP018097.1"/>
</dbReference>
<dbReference type="SUPFAM" id="SSF56601">
    <property type="entry name" value="beta-lactamase/transpeptidase-like"/>
    <property type="match status" value="1"/>
</dbReference>
<evidence type="ECO:0000313" key="3">
    <source>
        <dbReference type="EMBL" id="KLE32893.1"/>
    </source>
</evidence>
<accession>A0A0G9MU67</accession>